<dbReference type="HOGENOM" id="CLU_2654465_0_0_1"/>
<evidence type="ECO:0000313" key="2">
    <source>
        <dbReference type="Proteomes" id="UP000000599"/>
    </source>
</evidence>
<protein>
    <submittedName>
        <fullName evidence="1">DEHA2E03036p</fullName>
    </submittedName>
</protein>
<organism evidence="1 2">
    <name type="scientific">Debaryomyces hansenii (strain ATCC 36239 / CBS 767 / BCRC 21394 / JCM 1990 / NBRC 0083 / IGC 2968)</name>
    <name type="common">Yeast</name>
    <name type="synonym">Torulaspora hansenii</name>
    <dbReference type="NCBI Taxonomy" id="284592"/>
    <lineage>
        <taxon>Eukaryota</taxon>
        <taxon>Fungi</taxon>
        <taxon>Dikarya</taxon>
        <taxon>Ascomycota</taxon>
        <taxon>Saccharomycotina</taxon>
        <taxon>Pichiomycetes</taxon>
        <taxon>Debaryomycetaceae</taxon>
        <taxon>Debaryomyces</taxon>
    </lineage>
</organism>
<proteinExistence type="predicted"/>
<dbReference type="KEGG" id="dha:DEHA2E03036g"/>
<dbReference type="RefSeq" id="XP_459460.1">
    <property type="nucleotide sequence ID" value="XM_459460.1"/>
</dbReference>
<name>Q6BQR0_DEBHA</name>
<dbReference type="OrthoDB" id="10343803at2759"/>
<dbReference type="Proteomes" id="UP000000599">
    <property type="component" value="Chromosome E"/>
</dbReference>
<reference evidence="1 2" key="1">
    <citation type="journal article" date="2004" name="Nature">
        <title>Genome evolution in yeasts.</title>
        <authorList>
            <consortium name="Genolevures"/>
            <person name="Dujon B."/>
            <person name="Sherman D."/>
            <person name="Fischer G."/>
            <person name="Durrens P."/>
            <person name="Casaregola S."/>
            <person name="Lafontaine I."/>
            <person name="de Montigny J."/>
            <person name="Marck C."/>
            <person name="Neuveglise C."/>
            <person name="Talla E."/>
            <person name="Goffard N."/>
            <person name="Frangeul L."/>
            <person name="Aigle M."/>
            <person name="Anthouard V."/>
            <person name="Babour A."/>
            <person name="Barbe V."/>
            <person name="Barnay S."/>
            <person name="Blanchin S."/>
            <person name="Beckerich J.M."/>
            <person name="Beyne E."/>
            <person name="Bleykasten C."/>
            <person name="Boisrame A."/>
            <person name="Boyer J."/>
            <person name="Cattolico L."/>
            <person name="Confanioleri F."/>
            <person name="de Daruvar A."/>
            <person name="Despons L."/>
            <person name="Fabre E."/>
            <person name="Fairhead C."/>
            <person name="Ferry-Dumazet H."/>
            <person name="Groppi A."/>
            <person name="Hantraye F."/>
            <person name="Hennequin C."/>
            <person name="Jauniaux N."/>
            <person name="Joyet P."/>
            <person name="Kachouri R."/>
            <person name="Kerrest A."/>
            <person name="Koszul R."/>
            <person name="Lemaire M."/>
            <person name="Lesur I."/>
            <person name="Ma L."/>
            <person name="Muller H."/>
            <person name="Nicaud J.M."/>
            <person name="Nikolski M."/>
            <person name="Oztas S."/>
            <person name="Ozier-Kalogeropoulos O."/>
            <person name="Pellenz S."/>
            <person name="Potier S."/>
            <person name="Richard G.F."/>
            <person name="Straub M.L."/>
            <person name="Suleau A."/>
            <person name="Swennene D."/>
            <person name="Tekaia F."/>
            <person name="Wesolowski-Louvel M."/>
            <person name="Westhof E."/>
            <person name="Wirth B."/>
            <person name="Zeniou-Meyer M."/>
            <person name="Zivanovic I."/>
            <person name="Bolotin-Fukuhara M."/>
            <person name="Thierry A."/>
            <person name="Bouchier C."/>
            <person name="Caudron B."/>
            <person name="Scarpelli C."/>
            <person name="Gaillardin C."/>
            <person name="Weissenbach J."/>
            <person name="Wincker P."/>
            <person name="Souciet J.L."/>
        </authorList>
    </citation>
    <scope>NUCLEOTIDE SEQUENCE [LARGE SCALE GENOMIC DNA]</scope>
    <source>
        <strain evidence="2">ATCC 36239 / CBS 767 / BCRC 21394 / JCM 1990 / NBRC 0083 / IGC 2968</strain>
    </source>
</reference>
<accession>Q6BQR0</accession>
<gene>
    <name evidence="1" type="ordered locus">DEHA2E03036g</name>
</gene>
<evidence type="ECO:0000313" key="1">
    <source>
        <dbReference type="EMBL" id="CAG87676.1"/>
    </source>
</evidence>
<dbReference type="AlphaFoldDB" id="Q6BQR0"/>
<sequence length="76" mass="9015">MDHDKTKEKALNHFQSVLGDKYKEYEFFFADDNGLLLINPVERREIDELGQDRLLEMAIDTLPHRCMVCMEHNVFT</sequence>
<dbReference type="VEuPathDB" id="FungiDB:DEHA2E03036g"/>
<keyword evidence="2" id="KW-1185">Reference proteome</keyword>
<dbReference type="GeneID" id="2902394"/>
<dbReference type="InParanoid" id="Q6BQR0"/>
<dbReference type="EMBL" id="CR382137">
    <property type="protein sequence ID" value="CAG87676.1"/>
    <property type="molecule type" value="Genomic_DNA"/>
</dbReference>